<reference evidence="2" key="1">
    <citation type="submission" date="2021-01" db="EMBL/GenBank/DDBJ databases">
        <authorList>
            <person name="Kaushik A."/>
        </authorList>
    </citation>
    <scope>NUCLEOTIDE SEQUENCE</scope>
    <source>
        <strain evidence="2">AG1-1B</strain>
    </source>
</reference>
<dbReference type="EMBL" id="CAJMWQ010001322">
    <property type="protein sequence ID" value="CAE6445875.1"/>
    <property type="molecule type" value="Genomic_DNA"/>
</dbReference>
<sequence>MDSENAQPSSSRHKSNLKLKDWDEHILKFLETAGLHQAARGFRLDVMVMNHNSEKRLLAALEQLCAVATTGDMKGKPPVAVDTDKDMDPPNLDLDEIKQRHLPAGVTTPSQASRTTKAISRFLSDVRARADQSNREEFVQRKHPGKGSARTDAIKLNRDVQMKYDVVKNEDGPLGKTMKSGEIPKLPVGAGDRSSGVNERFQAVETHLGLRYVPAPPADYMLRVKHIEDHIIRLEKEYPPWAALHFNQPNRGWPPPPRDSLVVIPPHLTSSTPFPPPSGLDTKGKHRAGKESSLLRAALDKLEVQKALDGQL</sequence>
<organism evidence="2 3">
    <name type="scientific">Rhizoctonia solani</name>
    <dbReference type="NCBI Taxonomy" id="456999"/>
    <lineage>
        <taxon>Eukaryota</taxon>
        <taxon>Fungi</taxon>
        <taxon>Dikarya</taxon>
        <taxon>Basidiomycota</taxon>
        <taxon>Agaricomycotina</taxon>
        <taxon>Agaricomycetes</taxon>
        <taxon>Cantharellales</taxon>
        <taxon>Ceratobasidiaceae</taxon>
        <taxon>Rhizoctonia</taxon>
    </lineage>
</organism>
<feature type="region of interest" description="Disordered" evidence="1">
    <location>
        <begin position="171"/>
        <end position="195"/>
    </location>
</feature>
<name>A0A8H3B1R4_9AGAM</name>
<accession>A0A8H3B1R4</accession>
<protein>
    <submittedName>
        <fullName evidence="2">Uncharacterized protein</fullName>
    </submittedName>
</protein>
<gene>
    <name evidence="2" type="ORF">RDB_LOCUS74140</name>
</gene>
<evidence type="ECO:0000256" key="1">
    <source>
        <dbReference type="SAM" id="MobiDB-lite"/>
    </source>
</evidence>
<comment type="caution">
    <text evidence="2">The sequence shown here is derived from an EMBL/GenBank/DDBJ whole genome shotgun (WGS) entry which is preliminary data.</text>
</comment>
<evidence type="ECO:0000313" key="2">
    <source>
        <dbReference type="EMBL" id="CAE6445875.1"/>
    </source>
</evidence>
<dbReference type="Proteomes" id="UP000663826">
    <property type="component" value="Unassembled WGS sequence"/>
</dbReference>
<proteinExistence type="predicted"/>
<dbReference type="AlphaFoldDB" id="A0A8H3B1R4"/>
<evidence type="ECO:0000313" key="3">
    <source>
        <dbReference type="Proteomes" id="UP000663826"/>
    </source>
</evidence>
<feature type="region of interest" description="Disordered" evidence="1">
    <location>
        <begin position="265"/>
        <end position="292"/>
    </location>
</feature>